<evidence type="ECO:0000256" key="5">
    <source>
        <dbReference type="ARBA" id="ARBA00023128"/>
    </source>
</evidence>
<organism evidence="8 9">
    <name type="scientific">Coptotermes formosanus</name>
    <name type="common">Formosan subterranean termite</name>
    <dbReference type="NCBI Taxonomy" id="36987"/>
    <lineage>
        <taxon>Eukaryota</taxon>
        <taxon>Metazoa</taxon>
        <taxon>Ecdysozoa</taxon>
        <taxon>Arthropoda</taxon>
        <taxon>Hexapoda</taxon>
        <taxon>Insecta</taxon>
        <taxon>Pterygota</taxon>
        <taxon>Neoptera</taxon>
        <taxon>Polyneoptera</taxon>
        <taxon>Dictyoptera</taxon>
        <taxon>Blattodea</taxon>
        <taxon>Blattoidea</taxon>
        <taxon>Termitoidae</taxon>
        <taxon>Rhinotermitidae</taxon>
        <taxon>Coptotermes</taxon>
    </lineage>
</organism>
<dbReference type="SUPFAM" id="SSF54713">
    <property type="entry name" value="Elongation factor Ts (EF-Ts), dimerisation domain"/>
    <property type="match status" value="1"/>
</dbReference>
<dbReference type="GO" id="GO:0005739">
    <property type="term" value="C:mitochondrion"/>
    <property type="evidence" value="ECO:0007669"/>
    <property type="project" value="UniProtKB-SubCell"/>
</dbReference>
<evidence type="ECO:0000256" key="3">
    <source>
        <dbReference type="ARBA" id="ARBA00022917"/>
    </source>
</evidence>
<keyword evidence="2 6" id="KW-0251">Elongation factor</keyword>
<dbReference type="GO" id="GO:0070125">
    <property type="term" value="P:mitochondrial translational elongation"/>
    <property type="evidence" value="ECO:0007669"/>
    <property type="project" value="TreeGrafter"/>
</dbReference>
<keyword evidence="9" id="KW-1185">Reference proteome</keyword>
<dbReference type="GO" id="GO:0003746">
    <property type="term" value="F:translation elongation factor activity"/>
    <property type="evidence" value="ECO:0007669"/>
    <property type="project" value="UniProtKB-UniRule"/>
</dbReference>
<evidence type="ECO:0000313" key="8">
    <source>
        <dbReference type="EMBL" id="GFG39592.1"/>
    </source>
</evidence>
<dbReference type="Pfam" id="PF25025">
    <property type="entry name" value="EF-Ts_N"/>
    <property type="match status" value="1"/>
</dbReference>
<dbReference type="PROSITE" id="PS01127">
    <property type="entry name" value="EF_TS_2"/>
    <property type="match status" value="1"/>
</dbReference>
<gene>
    <name evidence="8" type="ORF">Cfor_01022</name>
</gene>
<dbReference type="InterPro" id="IPR014039">
    <property type="entry name" value="Transl_elong_EFTs/EF1B_dimer"/>
</dbReference>
<dbReference type="CDD" id="cd14275">
    <property type="entry name" value="UBA_EF-Ts"/>
    <property type="match status" value="1"/>
</dbReference>
<dbReference type="HAMAP" id="MF_00050">
    <property type="entry name" value="EF_Ts"/>
    <property type="match status" value="1"/>
</dbReference>
<dbReference type="AlphaFoldDB" id="A0A6L2Q7U4"/>
<dbReference type="PANTHER" id="PTHR11741:SF0">
    <property type="entry name" value="ELONGATION FACTOR TS, MITOCHONDRIAL"/>
    <property type="match status" value="1"/>
</dbReference>
<proteinExistence type="inferred from homology"/>
<evidence type="ECO:0000313" key="9">
    <source>
        <dbReference type="Proteomes" id="UP000502823"/>
    </source>
</evidence>
<comment type="function">
    <text evidence="6">Associates with the EF-Tu.GDP complex and induces the exchange of GDP to GTP. It remains bound to the aminoacyl-tRNA.EF-Tu.GTP complex up to the GTP hydrolysis stage on the ribosome.</text>
</comment>
<dbReference type="OrthoDB" id="277235at2759"/>
<evidence type="ECO:0000259" key="7">
    <source>
        <dbReference type="Pfam" id="PF00889"/>
    </source>
</evidence>
<name>A0A6L2Q7U4_COPFO</name>
<dbReference type="FunFam" id="1.10.8.10:FF:000031">
    <property type="entry name" value="Elongation factor Ts, mitochondrial"/>
    <property type="match status" value="1"/>
</dbReference>
<dbReference type="EMBL" id="BLKM01000907">
    <property type="protein sequence ID" value="GFG39592.1"/>
    <property type="molecule type" value="Genomic_DNA"/>
</dbReference>
<dbReference type="InParanoid" id="A0A6L2Q7U4"/>
<dbReference type="InterPro" id="IPR036402">
    <property type="entry name" value="EF-Ts_dimer_sf"/>
</dbReference>
<feature type="domain" description="Translation elongation factor EFTs/EF1B dimerisation" evidence="7">
    <location>
        <begin position="92"/>
        <end position="257"/>
    </location>
</feature>
<dbReference type="InterPro" id="IPR018101">
    <property type="entry name" value="Transl_elong_Ts_CS"/>
</dbReference>
<dbReference type="Proteomes" id="UP000502823">
    <property type="component" value="Unassembled WGS sequence"/>
</dbReference>
<dbReference type="InterPro" id="IPR001816">
    <property type="entry name" value="Transl_elong_EFTs/EF1B"/>
</dbReference>
<evidence type="ECO:0000256" key="1">
    <source>
        <dbReference type="ARBA" id="ARBA00005532"/>
    </source>
</evidence>
<evidence type="ECO:0000256" key="6">
    <source>
        <dbReference type="HAMAP-Rule" id="MF_03135"/>
    </source>
</evidence>
<comment type="subcellular location">
    <subcellularLocation>
        <location evidence="6">Mitochondrion</location>
    </subcellularLocation>
</comment>
<dbReference type="InterPro" id="IPR009060">
    <property type="entry name" value="UBA-like_sf"/>
</dbReference>
<comment type="caution">
    <text evidence="8">The sequence shown here is derived from an EMBL/GenBank/DDBJ whole genome shotgun (WGS) entry which is preliminary data.</text>
</comment>
<accession>A0A6L2Q7U4</accession>
<dbReference type="Gene3D" id="3.30.479.20">
    <property type="entry name" value="Elongation factor Ts, dimerisation domain"/>
    <property type="match status" value="2"/>
</dbReference>
<comment type="similarity">
    <text evidence="1 6">Belongs to the EF-Ts family.</text>
</comment>
<dbReference type="Pfam" id="PF00889">
    <property type="entry name" value="EF_TS"/>
    <property type="match status" value="1"/>
</dbReference>
<protein>
    <recommendedName>
        <fullName evidence="6">Elongation factor Ts, mitochondrial</fullName>
        <shortName evidence="6">EF-Ts</shortName>
        <shortName evidence="6">EF-TsMt</shortName>
    </recommendedName>
</protein>
<keyword evidence="5 6" id="KW-0496">Mitochondrion</keyword>
<evidence type="ECO:0000256" key="2">
    <source>
        <dbReference type="ARBA" id="ARBA00022768"/>
    </source>
</evidence>
<dbReference type="Gene3D" id="1.10.8.10">
    <property type="entry name" value="DNA helicase RuvA subunit, C-terminal domain"/>
    <property type="match status" value="1"/>
</dbReference>
<dbReference type="PANTHER" id="PTHR11741">
    <property type="entry name" value="ELONGATION FACTOR TS"/>
    <property type="match status" value="1"/>
</dbReference>
<keyword evidence="3 6" id="KW-0648">Protein biosynthesis</keyword>
<reference evidence="9" key="1">
    <citation type="submission" date="2020-01" db="EMBL/GenBank/DDBJ databases">
        <title>Draft genome sequence of the Termite Coptotermes fromosanus.</title>
        <authorList>
            <person name="Itakura S."/>
            <person name="Yosikawa Y."/>
            <person name="Umezawa K."/>
        </authorList>
    </citation>
    <scope>NUCLEOTIDE SEQUENCE [LARGE SCALE GENOMIC DNA]</scope>
</reference>
<keyword evidence="4" id="KW-0809">Transit peptide</keyword>
<dbReference type="FunCoup" id="A0A6L2Q7U4">
    <property type="interactions" value="1793"/>
</dbReference>
<evidence type="ECO:0000256" key="4">
    <source>
        <dbReference type="ARBA" id="ARBA00022946"/>
    </source>
</evidence>
<dbReference type="SUPFAM" id="SSF46934">
    <property type="entry name" value="UBA-like"/>
    <property type="match status" value="1"/>
</dbReference>
<sequence length="322" mass="34790">MICSNQLIRYLHSSRSCWDSVNKSLLGKLRKKTGYTFSNCRKALELHGNDVEKAEKWLQEQAQALGWSKATKLQGRPTAQGLVGVSVNKNMAAIVEVNCETDFVARNKTFQTLVEAVTSACLQFAGSNQNTGSSLAKIGLDSERLKLLPGEDGKLLSDHTALLIGSVGENVTLRRAYCFQAGEGILVAGYTHPNPQNTNKILFGKYGALVAFRQILPGSTEETVAKLPVEQLGRLLCQHVIGMNPSKIGVAGEDVPACNSDEEKCMIYQEYLLDPSQTVAQFLADSGVSLVGFARFECGEELDVGASPEQHCSSDMAVEVGG</sequence>